<feature type="domain" description="Asteroid" evidence="3">
    <location>
        <begin position="189"/>
        <end position="299"/>
    </location>
</feature>
<organism evidence="4 5">
    <name type="scientific">Dissophora globulifera</name>
    <dbReference type="NCBI Taxonomy" id="979702"/>
    <lineage>
        <taxon>Eukaryota</taxon>
        <taxon>Fungi</taxon>
        <taxon>Fungi incertae sedis</taxon>
        <taxon>Mucoromycota</taxon>
        <taxon>Mortierellomycotina</taxon>
        <taxon>Mortierellomycetes</taxon>
        <taxon>Mortierellales</taxon>
        <taxon>Mortierellaceae</taxon>
        <taxon>Dissophora</taxon>
    </lineage>
</organism>
<dbReference type="Pfam" id="PF12813">
    <property type="entry name" value="XPG_I_2"/>
    <property type="match status" value="1"/>
</dbReference>
<sequence length="969" mass="104401">MGVLGLYSYFDSKSLGQRRNWTSAVSPSHTSSTTAPEPHSIPSHDIAHHDSLSSPPREEPPQPAQRRRFFILDGNAYIHHIYCGHLEWISGGQYSSFVLLLTAHIQALQSCGFSLKILFDGPLPMQKLRTRLNRDTEKIRKITKVVGDLDHYRVLGAGGGSAGVGSDALKSGGAGGGRGSSQFLIPPLVMEVTLQTLRSLGVDLMVCDGEADGLVAQLAMEKSLEESVDEAYAVSKDSDYFIYNTGSSAKGGYIPLDSLFVSRNPTSLATTITATVYSQSAIADHLGIQPQFLPLFASLTGNDYIGPELFEHQITHSLAAAMGQKPSAQSNTNHARIRATASFLKQCGAGSESETKNQAMSSSSRSVLKVMQQILDDRRQLYPTEDDEKTKEIRSALEESMEQYSPSASLVDSLSSSSLDAGLAGLSKMRESFRCGQFSFKLMDVVCHRMFWCTPFLEDTSRESAWLVSREMRRWIYGILAQRLLNGSETGLKKQGSDDDNDDDDESLLEVAEYVRRGDHLSAEIVTAASRLELDEVLKSARAKAARQSARRVSVMDVDPVDTQALSSYDLDKAETMSIDTNLDEDDNDDKDDNNNVSNNNNDQSSINGSRNQQMQDIMDLDEDSRTSLFLGILGADTRQVRALPKPFMVLAATLRYLINALAHSKSRSASAPIANFEVIAFVASALFLKERYLPERNMTSPWSTTTASSVHLQNADIPSSQPLAPAVTLTPLSLSLSGSGSGSNSVDEAPPLTKRSLHLSTQYQHALSTVSLLANTLHLDDILPPLASLFDGLLFQQTLALARGGTLLEHRMQQADSVTMYHRSLAAVEEDFIDTGEIDVVVVFRAPSGKKANHQQQQHQEQRFPLGIFGPDMEPVNQIVPTQAPSGVTLNSGTGSGSSLKAGKSAGIQKKSSGSGKKRGGTSSGSSQTSHGSRNGNRGGGSGSGTGGAGGGGSGANMFNVLALGCEF</sequence>
<evidence type="ECO:0000256" key="1">
    <source>
        <dbReference type="ARBA" id="ARBA00007398"/>
    </source>
</evidence>
<dbReference type="InterPro" id="IPR039436">
    <property type="entry name" value="Asteroid_dom"/>
</dbReference>
<evidence type="ECO:0000313" key="5">
    <source>
        <dbReference type="Proteomes" id="UP000738325"/>
    </source>
</evidence>
<dbReference type="AlphaFoldDB" id="A0A9P6UWC8"/>
<protein>
    <recommendedName>
        <fullName evidence="3">Asteroid domain-containing protein</fullName>
    </recommendedName>
</protein>
<dbReference type="InterPro" id="IPR026832">
    <property type="entry name" value="Asteroid"/>
</dbReference>
<feature type="region of interest" description="Disordered" evidence="2">
    <location>
        <begin position="581"/>
        <end position="611"/>
    </location>
</feature>
<evidence type="ECO:0000259" key="3">
    <source>
        <dbReference type="Pfam" id="PF12813"/>
    </source>
</evidence>
<feature type="region of interest" description="Disordered" evidence="2">
    <location>
        <begin position="867"/>
        <end position="955"/>
    </location>
</feature>
<comment type="caution">
    <text evidence="4">The sequence shown here is derived from an EMBL/GenBank/DDBJ whole genome shotgun (WGS) entry which is preliminary data.</text>
</comment>
<dbReference type="EMBL" id="JAAAIP010000173">
    <property type="protein sequence ID" value="KAG0323827.1"/>
    <property type="molecule type" value="Genomic_DNA"/>
</dbReference>
<keyword evidence="5" id="KW-1185">Reference proteome</keyword>
<feature type="region of interest" description="Disordered" evidence="2">
    <location>
        <begin position="21"/>
        <end position="63"/>
    </location>
</feature>
<feature type="compositionally biased region" description="Gly residues" evidence="2">
    <location>
        <begin position="938"/>
        <end position="955"/>
    </location>
</feature>
<dbReference type="InterPro" id="IPR029060">
    <property type="entry name" value="PIN-like_dom_sf"/>
</dbReference>
<dbReference type="Gene3D" id="3.40.50.1010">
    <property type="entry name" value="5'-nuclease"/>
    <property type="match status" value="1"/>
</dbReference>
<evidence type="ECO:0000313" key="4">
    <source>
        <dbReference type="EMBL" id="KAG0323827.1"/>
    </source>
</evidence>
<gene>
    <name evidence="4" type="ORF">BGZ99_002444</name>
</gene>
<comment type="similarity">
    <text evidence="1">Belongs to the asteroid family.</text>
</comment>
<proteinExistence type="inferred from homology"/>
<feature type="compositionally biased region" description="Polar residues" evidence="2">
    <location>
        <begin position="21"/>
        <end position="35"/>
    </location>
</feature>
<dbReference type="PANTHER" id="PTHR15665:SF1">
    <property type="entry name" value="PROTEIN ASTEROID HOMOLOG 1"/>
    <property type="match status" value="1"/>
</dbReference>
<reference evidence="4" key="1">
    <citation type="journal article" date="2020" name="Fungal Divers.">
        <title>Resolving the Mortierellaceae phylogeny through synthesis of multi-gene phylogenetics and phylogenomics.</title>
        <authorList>
            <person name="Vandepol N."/>
            <person name="Liber J."/>
            <person name="Desiro A."/>
            <person name="Na H."/>
            <person name="Kennedy M."/>
            <person name="Barry K."/>
            <person name="Grigoriev I.V."/>
            <person name="Miller A.N."/>
            <person name="O'Donnell K."/>
            <person name="Stajich J.E."/>
            <person name="Bonito G."/>
        </authorList>
    </citation>
    <scope>NUCLEOTIDE SEQUENCE</scope>
    <source>
        <strain evidence="4">REB-010B</strain>
    </source>
</reference>
<feature type="compositionally biased region" description="Acidic residues" evidence="2">
    <location>
        <begin position="582"/>
        <end position="592"/>
    </location>
</feature>
<name>A0A9P6UWC8_9FUNG</name>
<dbReference type="Proteomes" id="UP000738325">
    <property type="component" value="Unassembled WGS sequence"/>
</dbReference>
<feature type="compositionally biased region" description="Basic and acidic residues" evidence="2">
    <location>
        <begin position="45"/>
        <end position="60"/>
    </location>
</feature>
<dbReference type="PANTHER" id="PTHR15665">
    <property type="entry name" value="ASTEROID PROTEIN"/>
    <property type="match status" value="1"/>
</dbReference>
<feature type="compositionally biased region" description="Low complexity" evidence="2">
    <location>
        <begin position="887"/>
        <end position="916"/>
    </location>
</feature>
<feature type="compositionally biased region" description="Low complexity" evidence="2">
    <location>
        <begin position="925"/>
        <end position="937"/>
    </location>
</feature>
<dbReference type="OrthoDB" id="25987at2759"/>
<accession>A0A9P6UWC8</accession>
<dbReference type="SUPFAM" id="SSF88723">
    <property type="entry name" value="PIN domain-like"/>
    <property type="match status" value="1"/>
</dbReference>
<evidence type="ECO:0000256" key="2">
    <source>
        <dbReference type="SAM" id="MobiDB-lite"/>
    </source>
</evidence>